<accession>A0A5B7JPA0</accession>
<dbReference type="EMBL" id="VSRR010100287">
    <property type="protein sequence ID" value="MPC94918.1"/>
    <property type="molecule type" value="Genomic_DNA"/>
</dbReference>
<name>A0A5B7JPA0_PORTR</name>
<evidence type="ECO:0000313" key="2">
    <source>
        <dbReference type="Proteomes" id="UP000324222"/>
    </source>
</evidence>
<protein>
    <submittedName>
        <fullName evidence="1">Uncharacterized protein</fullName>
    </submittedName>
</protein>
<dbReference type="Proteomes" id="UP000324222">
    <property type="component" value="Unassembled WGS sequence"/>
</dbReference>
<gene>
    <name evidence="1" type="ORF">E2C01_090109</name>
</gene>
<comment type="caution">
    <text evidence="1">The sequence shown here is derived from an EMBL/GenBank/DDBJ whole genome shotgun (WGS) entry which is preliminary data.</text>
</comment>
<proteinExistence type="predicted"/>
<organism evidence="1 2">
    <name type="scientific">Portunus trituberculatus</name>
    <name type="common">Swimming crab</name>
    <name type="synonym">Neptunus trituberculatus</name>
    <dbReference type="NCBI Taxonomy" id="210409"/>
    <lineage>
        <taxon>Eukaryota</taxon>
        <taxon>Metazoa</taxon>
        <taxon>Ecdysozoa</taxon>
        <taxon>Arthropoda</taxon>
        <taxon>Crustacea</taxon>
        <taxon>Multicrustacea</taxon>
        <taxon>Malacostraca</taxon>
        <taxon>Eumalacostraca</taxon>
        <taxon>Eucarida</taxon>
        <taxon>Decapoda</taxon>
        <taxon>Pleocyemata</taxon>
        <taxon>Brachyura</taxon>
        <taxon>Eubrachyura</taxon>
        <taxon>Portunoidea</taxon>
        <taxon>Portunidae</taxon>
        <taxon>Portuninae</taxon>
        <taxon>Portunus</taxon>
    </lineage>
</organism>
<reference evidence="1 2" key="1">
    <citation type="submission" date="2019-05" db="EMBL/GenBank/DDBJ databases">
        <title>Another draft genome of Portunus trituberculatus and its Hox gene families provides insights of decapod evolution.</title>
        <authorList>
            <person name="Jeong J.-H."/>
            <person name="Song I."/>
            <person name="Kim S."/>
            <person name="Choi T."/>
            <person name="Kim D."/>
            <person name="Ryu S."/>
            <person name="Kim W."/>
        </authorList>
    </citation>
    <scope>NUCLEOTIDE SEQUENCE [LARGE SCALE GENOMIC DNA]</scope>
    <source>
        <tissue evidence="1">Muscle</tissue>
    </source>
</reference>
<keyword evidence="2" id="KW-1185">Reference proteome</keyword>
<dbReference type="AlphaFoldDB" id="A0A5B7JPA0"/>
<evidence type="ECO:0000313" key="1">
    <source>
        <dbReference type="EMBL" id="MPC94918.1"/>
    </source>
</evidence>
<sequence length="71" mass="8591">MHCALARKRRPIIRTTLTHLNILQFFRLAWPMAALGVTMETYLSVEMLIYYRRRERHPGRDRKYGERRGSE</sequence>